<keyword evidence="3 8" id="KW-0240">DNA-directed RNA polymerase</keyword>
<dbReference type="Pfam" id="PF01000">
    <property type="entry name" value="RNA_pol_A_bac"/>
    <property type="match status" value="1"/>
</dbReference>
<comment type="subcellular location">
    <subcellularLocation>
        <location evidence="8">Plastid</location>
        <location evidence="8">Chloroplast</location>
    </subcellularLocation>
</comment>
<protein>
    <recommendedName>
        <fullName evidence="8">DNA-directed RNA polymerase subunit alpha</fullName>
        <shortName evidence="8">PEP</shortName>
        <ecNumber evidence="8">2.7.7.6</ecNumber>
    </recommendedName>
    <alternativeName>
        <fullName evidence="8">Plastid-encoded RNA polymerase subunit alpha</fullName>
        <shortName evidence="8">RNA polymerase subunit alpha</shortName>
    </alternativeName>
</protein>
<name>A0A3Q8CPX2_9EUKA</name>
<sequence>MFQVHCLQSEERKPTELTAKFCIDPLDKGQGVTLGNALRRTLLSSIPGVAILGVRISGVEHEFSIVPGVKEDALEILLNLKQIIFKGQLQEPFITRLNIQGPGIVTAQDIDLPSGLELVDKHQYIATITTTMNLEMEFLLEQGRNYTLLEKTSSNNPRGFLAVDAIFAPVKKVNFFVETSTGTTPFEKERLILEIQTNGSITPWIALNSAAETLKQMFSFGASSATTAVKPVAEENLTLSPKADVNNILIEELELSVRAYNCLKRAQIHTIGELLQYSKDNLLEFKNFGQKSADEVCENLNERFNLTLN</sequence>
<evidence type="ECO:0000256" key="7">
    <source>
        <dbReference type="ARBA" id="ARBA00048552"/>
    </source>
</evidence>
<dbReference type="NCBIfam" id="NF003519">
    <property type="entry name" value="PRK05182.2-5"/>
    <property type="match status" value="1"/>
</dbReference>
<dbReference type="Pfam" id="PF03118">
    <property type="entry name" value="RNA_pol_A_CTD"/>
    <property type="match status" value="1"/>
</dbReference>
<dbReference type="RefSeq" id="YP_009550254.1">
    <property type="nucleotide sequence ID" value="NC_040291.1"/>
</dbReference>
<dbReference type="Gene3D" id="1.10.150.20">
    <property type="entry name" value="5' to 3' exonuclease, C-terminal subdomain"/>
    <property type="match status" value="1"/>
</dbReference>
<evidence type="ECO:0000256" key="6">
    <source>
        <dbReference type="ARBA" id="ARBA00023163"/>
    </source>
</evidence>
<dbReference type="Pfam" id="PF01193">
    <property type="entry name" value="RNA_pol_L"/>
    <property type="match status" value="1"/>
</dbReference>
<dbReference type="AlphaFoldDB" id="A0A3Q8CPX2"/>
<comment type="catalytic activity">
    <reaction evidence="7 8">
        <text>RNA(n) + a ribonucleoside 5'-triphosphate = RNA(n+1) + diphosphate</text>
        <dbReference type="Rhea" id="RHEA:21248"/>
        <dbReference type="Rhea" id="RHEA-COMP:14527"/>
        <dbReference type="Rhea" id="RHEA-COMP:17342"/>
        <dbReference type="ChEBI" id="CHEBI:33019"/>
        <dbReference type="ChEBI" id="CHEBI:61557"/>
        <dbReference type="ChEBI" id="CHEBI:140395"/>
        <dbReference type="EC" id="2.7.7.6"/>
    </reaction>
</comment>
<dbReference type="GeneID" id="38947112"/>
<dbReference type="InterPro" id="IPR036603">
    <property type="entry name" value="RBP11-like"/>
</dbReference>
<proteinExistence type="inferred from homology"/>
<dbReference type="InterPro" id="IPR011263">
    <property type="entry name" value="DNA-dir_RNA_pol_RpoA/D/Rpb3"/>
</dbReference>
<evidence type="ECO:0000256" key="2">
    <source>
        <dbReference type="ARBA" id="ARBA00007123"/>
    </source>
</evidence>
<dbReference type="InterPro" id="IPR036643">
    <property type="entry name" value="RNApol_insert_sf"/>
</dbReference>
<dbReference type="InterPro" id="IPR011773">
    <property type="entry name" value="DNA-dir_RpoA"/>
</dbReference>
<dbReference type="Gene3D" id="2.170.120.12">
    <property type="entry name" value="DNA-directed RNA polymerase, insert domain"/>
    <property type="match status" value="1"/>
</dbReference>
<feature type="region of interest" description="Alpha C-terminal domain (alpha-CTD)" evidence="8">
    <location>
        <begin position="239"/>
        <end position="309"/>
    </location>
</feature>
<dbReference type="EMBL" id="MF795089">
    <property type="protein sequence ID" value="AUM82556.1"/>
    <property type="molecule type" value="Genomic_DNA"/>
</dbReference>
<feature type="domain" description="DNA-directed RNA polymerase RpoA/D/Rpb3-type" evidence="9">
    <location>
        <begin position="18"/>
        <end position="224"/>
    </location>
</feature>
<dbReference type="GO" id="GO:0046983">
    <property type="term" value="F:protein dimerization activity"/>
    <property type="evidence" value="ECO:0007669"/>
    <property type="project" value="InterPro"/>
</dbReference>
<gene>
    <name evidence="8 10" type="primary">rpoA</name>
</gene>
<dbReference type="CDD" id="cd06928">
    <property type="entry name" value="RNAP_alpha_NTD"/>
    <property type="match status" value="1"/>
</dbReference>
<dbReference type="GO" id="GO:0009507">
    <property type="term" value="C:chloroplast"/>
    <property type="evidence" value="ECO:0007669"/>
    <property type="project" value="UniProtKB-SubCell"/>
</dbReference>
<dbReference type="SUPFAM" id="SSF56553">
    <property type="entry name" value="Insert subdomain of RNA polymerase alpha subunit"/>
    <property type="match status" value="1"/>
</dbReference>
<dbReference type="SUPFAM" id="SSF47789">
    <property type="entry name" value="C-terminal domain of RNA polymerase alpha subunit"/>
    <property type="match status" value="1"/>
</dbReference>
<accession>A0A3Q8CPX2</accession>
<dbReference type="NCBIfam" id="TIGR02027">
    <property type="entry name" value="rpoA"/>
    <property type="match status" value="1"/>
</dbReference>
<geneLocation type="chloroplast" evidence="10"/>
<dbReference type="InterPro" id="IPR011262">
    <property type="entry name" value="DNA-dir_RNA_pol_insert"/>
</dbReference>
<dbReference type="Gene3D" id="3.30.1360.10">
    <property type="entry name" value="RNA polymerase, RBP11-like subunit"/>
    <property type="match status" value="1"/>
</dbReference>
<evidence type="ECO:0000256" key="1">
    <source>
        <dbReference type="ARBA" id="ARBA00004026"/>
    </source>
</evidence>
<feature type="region of interest" description="Alpha N-terminal domain (alpha-NTD)" evidence="8">
    <location>
        <begin position="1"/>
        <end position="230"/>
    </location>
</feature>
<organism evidence="10">
    <name type="scientific">Tisochrysis lutea</name>
    <dbReference type="NCBI Taxonomy" id="1321669"/>
    <lineage>
        <taxon>Eukaryota</taxon>
        <taxon>Haptista</taxon>
        <taxon>Haptophyta</taxon>
        <taxon>Prymnesiophyceae</taxon>
        <taxon>Isochrysidales</taxon>
        <taxon>Isochrysidaceae</taxon>
        <taxon>Tisochrysis</taxon>
    </lineage>
</organism>
<dbReference type="HAMAP" id="MF_00059">
    <property type="entry name" value="RNApol_bact_RpoA"/>
    <property type="match status" value="1"/>
</dbReference>
<dbReference type="GO" id="GO:0006351">
    <property type="term" value="P:DNA-templated transcription"/>
    <property type="evidence" value="ECO:0007669"/>
    <property type="project" value="UniProtKB-UniRule"/>
</dbReference>
<keyword evidence="10" id="KW-0934">Plastid</keyword>
<evidence type="ECO:0000259" key="9">
    <source>
        <dbReference type="SMART" id="SM00662"/>
    </source>
</evidence>
<dbReference type="GO" id="GO:0003899">
    <property type="term" value="F:DNA-directed RNA polymerase activity"/>
    <property type="evidence" value="ECO:0007669"/>
    <property type="project" value="UniProtKB-UniRule"/>
</dbReference>
<evidence type="ECO:0000256" key="3">
    <source>
        <dbReference type="ARBA" id="ARBA00022478"/>
    </source>
</evidence>
<dbReference type="EC" id="2.7.7.6" evidence="8"/>
<keyword evidence="5 8" id="KW-0548">Nucleotidyltransferase</keyword>
<dbReference type="GO" id="GO:0003677">
    <property type="term" value="F:DNA binding"/>
    <property type="evidence" value="ECO:0007669"/>
    <property type="project" value="UniProtKB-UniRule"/>
</dbReference>
<dbReference type="InterPro" id="IPR011260">
    <property type="entry name" value="RNAP_asu_C"/>
</dbReference>
<keyword evidence="6 8" id="KW-0804">Transcription</keyword>
<evidence type="ECO:0000256" key="8">
    <source>
        <dbReference type="HAMAP-Rule" id="MF_00059"/>
    </source>
</evidence>
<comment type="similarity">
    <text evidence="2 8">Belongs to the RNA polymerase alpha chain family.</text>
</comment>
<keyword evidence="4 8" id="KW-0808">Transferase</keyword>
<dbReference type="GO" id="GO:0000428">
    <property type="term" value="C:DNA-directed RNA polymerase complex"/>
    <property type="evidence" value="ECO:0007669"/>
    <property type="project" value="UniProtKB-KW"/>
</dbReference>
<dbReference type="FunFam" id="2.170.120.12:FF:000001">
    <property type="entry name" value="DNA-directed RNA polymerase subunit alpha"/>
    <property type="match status" value="1"/>
</dbReference>
<dbReference type="SMART" id="SM00662">
    <property type="entry name" value="RPOLD"/>
    <property type="match status" value="1"/>
</dbReference>
<evidence type="ECO:0000313" key="10">
    <source>
        <dbReference type="EMBL" id="AUM82556.1"/>
    </source>
</evidence>
<evidence type="ECO:0000256" key="4">
    <source>
        <dbReference type="ARBA" id="ARBA00022679"/>
    </source>
</evidence>
<keyword evidence="10" id="KW-0150">Chloroplast</keyword>
<comment type="domain">
    <text evidence="8">The N-terminal domain is essential for RNAP assembly and basal transcription, whereas the C-terminal domain is involved in interaction with transcriptional regulators and with upstream promoter elements.</text>
</comment>
<reference evidence="10" key="1">
    <citation type="journal article" date="2019" name="Mitochondrial DNA Part B Resour">
        <title>The chloroplast genome of the marine microalga Tisochrysis lutea.</title>
        <authorList>
            <person name="Mendez-Leyva A.B."/>
            <person name="Guo J."/>
            <person name="Mudd E.A."/>
            <person name="Wong J."/>
            <person name="Schwartz J.-M."/>
            <person name="Day A."/>
        </authorList>
    </citation>
    <scope>NUCLEOTIDE SEQUENCE</scope>
</reference>
<comment type="subunit">
    <text evidence="8">In plastids the minimal PEP RNA polymerase catalytic core is composed of four subunits: alpha, beta, beta', and beta''. When a (nuclear-encoded) sigma factor is associated with the core the holoenzyme is formed, which can initiate transcription.</text>
</comment>
<comment type="function">
    <text evidence="1 8">DNA-dependent RNA polymerase catalyzes the transcription of DNA into RNA using the four ribonucleoside triphosphates as substrates.</text>
</comment>
<dbReference type="SUPFAM" id="SSF55257">
    <property type="entry name" value="RBP11-like subunits of RNA polymerase"/>
    <property type="match status" value="1"/>
</dbReference>
<evidence type="ECO:0000256" key="5">
    <source>
        <dbReference type="ARBA" id="ARBA00022695"/>
    </source>
</evidence>